<sequence>MEMTHPVLDFPVYGLSDGPDGPRWLDGVEGRLGSPATGVWLGHGSTRRDSRRPWTQVGTFSGDRFPGAGVDADERAAGIAAVAVVDATMPDLANRPDDYGQRLLDVALSRAAGHTGWRQASWMVDHQTVSASVLDWAGAWAAFTTALPEVDVVVIGFGVEPAGLALVEVRDASTYHFDLGRPITFPDTVEQARAAAGVWSDPATVDARWPTHPDHTTAHA</sequence>
<accession>A0ABW2MWH4</accession>
<protein>
    <submittedName>
        <fullName evidence="2">Uncharacterized protein</fullName>
    </submittedName>
</protein>
<feature type="region of interest" description="Disordered" evidence="1">
    <location>
        <begin position="39"/>
        <end position="58"/>
    </location>
</feature>
<organism evidence="2 3">
    <name type="scientific">Nocardioides astragali</name>
    <dbReference type="NCBI Taxonomy" id="1776736"/>
    <lineage>
        <taxon>Bacteria</taxon>
        <taxon>Bacillati</taxon>
        <taxon>Actinomycetota</taxon>
        <taxon>Actinomycetes</taxon>
        <taxon>Propionibacteriales</taxon>
        <taxon>Nocardioidaceae</taxon>
        <taxon>Nocardioides</taxon>
    </lineage>
</organism>
<evidence type="ECO:0000313" key="3">
    <source>
        <dbReference type="Proteomes" id="UP001596524"/>
    </source>
</evidence>
<name>A0ABW2MWH4_9ACTN</name>
<gene>
    <name evidence="2" type="ORF">ACFQO6_02090</name>
</gene>
<comment type="caution">
    <text evidence="2">The sequence shown here is derived from an EMBL/GenBank/DDBJ whole genome shotgun (WGS) entry which is preliminary data.</text>
</comment>
<dbReference type="Proteomes" id="UP001596524">
    <property type="component" value="Unassembled WGS sequence"/>
</dbReference>
<reference evidence="3" key="1">
    <citation type="journal article" date="2019" name="Int. J. Syst. Evol. Microbiol.">
        <title>The Global Catalogue of Microorganisms (GCM) 10K type strain sequencing project: providing services to taxonomists for standard genome sequencing and annotation.</title>
        <authorList>
            <consortium name="The Broad Institute Genomics Platform"/>
            <consortium name="The Broad Institute Genome Sequencing Center for Infectious Disease"/>
            <person name="Wu L."/>
            <person name="Ma J."/>
        </authorList>
    </citation>
    <scope>NUCLEOTIDE SEQUENCE [LARGE SCALE GENOMIC DNA]</scope>
    <source>
        <strain evidence="3">FCH27</strain>
    </source>
</reference>
<keyword evidence="3" id="KW-1185">Reference proteome</keyword>
<dbReference type="EMBL" id="JBHTCH010000001">
    <property type="protein sequence ID" value="MFC7359043.1"/>
    <property type="molecule type" value="Genomic_DNA"/>
</dbReference>
<evidence type="ECO:0000256" key="1">
    <source>
        <dbReference type="SAM" id="MobiDB-lite"/>
    </source>
</evidence>
<proteinExistence type="predicted"/>
<dbReference type="RefSeq" id="WP_255890181.1">
    <property type="nucleotide sequence ID" value="NZ_JAFMZM010000003.1"/>
</dbReference>
<evidence type="ECO:0000313" key="2">
    <source>
        <dbReference type="EMBL" id="MFC7359043.1"/>
    </source>
</evidence>